<dbReference type="InterPro" id="IPR037278">
    <property type="entry name" value="ARFGAP/RecO"/>
</dbReference>
<gene>
    <name evidence="1" type="ORF">TM448B05961_0003</name>
</gene>
<dbReference type="EMBL" id="MT145142">
    <property type="protein sequence ID" value="QJI04034.1"/>
    <property type="molecule type" value="Genomic_DNA"/>
</dbReference>
<sequence length="73" mass="8845">MWGESRELSIKPKNMSEICLKCKKIGWGYIQFNKEIWLCPKCFRKWRNYLTKETKGMNDLLWKLECQKALLKS</sequence>
<protein>
    <submittedName>
        <fullName evidence="1">Uncharacterized protein</fullName>
    </submittedName>
</protein>
<dbReference type="AlphaFoldDB" id="A0A6M3Y4W3"/>
<accession>A0A6M3Y4W3</accession>
<dbReference type="SUPFAM" id="SSF57863">
    <property type="entry name" value="ArfGap/RecO-like zinc finger"/>
    <property type="match status" value="1"/>
</dbReference>
<name>A0A6M3Y4W3_9ZZZZ</name>
<reference evidence="1" key="1">
    <citation type="submission" date="2020-03" db="EMBL/GenBank/DDBJ databases">
        <title>The deep terrestrial virosphere.</title>
        <authorList>
            <person name="Holmfeldt K."/>
            <person name="Nilsson E."/>
            <person name="Simone D."/>
            <person name="Lopez-Fernandez M."/>
            <person name="Wu X."/>
            <person name="de Brujin I."/>
            <person name="Lundin D."/>
            <person name="Andersson A."/>
            <person name="Bertilsson S."/>
            <person name="Dopson M."/>
        </authorList>
    </citation>
    <scope>NUCLEOTIDE SEQUENCE</scope>
    <source>
        <strain evidence="1">TM448B05961</strain>
    </source>
</reference>
<proteinExistence type="predicted"/>
<organism evidence="1">
    <name type="scientific">viral metagenome</name>
    <dbReference type="NCBI Taxonomy" id="1070528"/>
    <lineage>
        <taxon>unclassified sequences</taxon>
        <taxon>metagenomes</taxon>
        <taxon>organismal metagenomes</taxon>
    </lineage>
</organism>
<evidence type="ECO:0000313" key="1">
    <source>
        <dbReference type="EMBL" id="QJI04034.1"/>
    </source>
</evidence>